<reference evidence="1" key="1">
    <citation type="journal article" date="2012" name="Bioengineered">
        <title>Additional insights into the genome of the oleaginous model alga Nannochloropsis gaditana.</title>
        <authorList>
            <person name="Jinkerson R.E."/>
            <person name="Radakovits R."/>
            <person name="Posewitz M.C."/>
        </authorList>
    </citation>
    <scope>NUCLEOTIDE SEQUENCE</scope>
    <source>
        <strain evidence="1">CCMP526</strain>
    </source>
</reference>
<evidence type="ECO:0000313" key="1">
    <source>
        <dbReference type="EMBL" id="AFJ69739.1"/>
    </source>
</evidence>
<protein>
    <submittedName>
        <fullName evidence="1">Uncharacterized protein</fullName>
    </submittedName>
</protein>
<organism evidence="1">
    <name type="scientific">Nannochloropsis gaditana (strain CCMP526)</name>
    <name type="common">Green microalga</name>
    <name type="synonym">Microchloropsis gaditana</name>
    <dbReference type="NCBI Taxonomy" id="1093141"/>
    <lineage>
        <taxon>Eukaryota</taxon>
        <taxon>Sar</taxon>
        <taxon>Stramenopiles</taxon>
        <taxon>Ochrophyta</taxon>
        <taxon>Eustigmatophyceae</taxon>
        <taxon>Eustigmatales</taxon>
        <taxon>Monodopsidaceae</taxon>
        <taxon>Nannochloropsis</taxon>
    </lineage>
</organism>
<dbReference type="EMBL" id="JU980676">
    <property type="protein sequence ID" value="AFJ69739.1"/>
    <property type="molecule type" value="mRNA"/>
</dbReference>
<name>I2CS56_NANGC</name>
<proteinExistence type="evidence at transcript level"/>
<dbReference type="AlphaFoldDB" id="I2CS56"/>
<accession>I2CS56</accession>
<gene>
    <name evidence="1" type="ORF">NGATSA_2060000</name>
</gene>
<reference evidence="1" key="2">
    <citation type="journal article" date="2012" name="Nat. Commun.">
        <title>Draft genome sequence and genetic transformation of the oleaginous alga Nannochloropis gaditana.</title>
        <authorList>
            <person name="Radakovits R."/>
            <person name="Jinkerson R.E."/>
            <person name="Fuerstenberg S.I."/>
            <person name="Tae H."/>
            <person name="Settlage R.E."/>
            <person name="Boore J.L."/>
            <person name="Posewitz M.C."/>
        </authorList>
    </citation>
    <scope>NUCLEOTIDE SEQUENCE</scope>
    <source>
        <strain evidence="1">CCMP526</strain>
    </source>
</reference>
<sequence length="236" mass="27747">MRPLLEYFPSIDVYLHTYNIVSFHNPRNLEKNVTLHVADSLNLIFSELRELPGVKIRNISITQDAKAADRSFRPLNFYLSHGDPWRNEGLSMFYFLRQLYSLETVTRLWEKSPSTGDRYQAVVYVRPDLLFESPLPVADTLDVIDEEHSKRILWPRTVFSPNFDVFGGMNDRFALGTPDVMSVYGYRKNDIDRFMEENPTKHLHAESYLAWVMKDSLIRCETLDFSFKRIRARIDK</sequence>